<keyword evidence="3" id="KW-0813">Transport</keyword>
<dbReference type="InterPro" id="IPR020846">
    <property type="entry name" value="MFS_dom"/>
</dbReference>
<feature type="region of interest" description="Disordered" evidence="8">
    <location>
        <begin position="1339"/>
        <end position="1394"/>
    </location>
</feature>
<dbReference type="SUPFAM" id="SSF103473">
    <property type="entry name" value="MFS general substrate transporter"/>
    <property type="match status" value="1"/>
</dbReference>
<dbReference type="PANTHER" id="PTHR48022">
    <property type="entry name" value="PLASTIDIC GLUCOSE TRANSPORTER 4"/>
    <property type="match status" value="1"/>
</dbReference>
<feature type="transmembrane region" description="Helical" evidence="9">
    <location>
        <begin position="68"/>
        <end position="86"/>
    </location>
</feature>
<proteinExistence type="inferred from homology"/>
<feature type="transmembrane region" description="Helical" evidence="9">
    <location>
        <begin position="453"/>
        <end position="472"/>
    </location>
</feature>
<feature type="transmembrane region" description="Helical" evidence="9">
    <location>
        <begin position="382"/>
        <end position="400"/>
    </location>
</feature>
<dbReference type="InterPro" id="IPR003663">
    <property type="entry name" value="Sugar/inositol_transpt"/>
</dbReference>
<comment type="caution">
    <text evidence="11">The sequence shown here is derived from an EMBL/GenBank/DDBJ whole genome shotgun (WGS) entry which is preliminary data.</text>
</comment>
<comment type="similarity">
    <text evidence="2">Belongs to the major facilitator superfamily. Sugar transporter (TC 2.A.1.1) family.</text>
</comment>
<feature type="compositionally biased region" description="Basic and acidic residues" evidence="8">
    <location>
        <begin position="530"/>
        <end position="540"/>
    </location>
</feature>
<feature type="region of interest" description="Disordered" evidence="8">
    <location>
        <begin position="1714"/>
        <end position="1761"/>
    </location>
</feature>
<feature type="transmembrane region" description="Helical" evidence="9">
    <location>
        <begin position="319"/>
        <end position="344"/>
    </location>
</feature>
<feature type="domain" description="Major facilitator superfamily (MFS) profile" evidence="10">
    <location>
        <begin position="25"/>
        <end position="476"/>
    </location>
</feature>
<feature type="compositionally biased region" description="Acidic residues" evidence="8">
    <location>
        <begin position="1370"/>
        <end position="1389"/>
    </location>
</feature>
<evidence type="ECO:0000259" key="10">
    <source>
        <dbReference type="PROSITE" id="PS50850"/>
    </source>
</evidence>
<feature type="transmembrane region" description="Helical" evidence="9">
    <location>
        <begin position="117"/>
        <end position="143"/>
    </location>
</feature>
<dbReference type="InterPro" id="IPR050360">
    <property type="entry name" value="MFS_Sugar_Transporters"/>
</dbReference>
<dbReference type="InterPro" id="IPR005828">
    <property type="entry name" value="MFS_sugar_transport-like"/>
</dbReference>
<feature type="compositionally biased region" description="Basic and acidic residues" evidence="8">
    <location>
        <begin position="1348"/>
        <end position="1362"/>
    </location>
</feature>
<evidence type="ECO:0000256" key="8">
    <source>
        <dbReference type="SAM" id="MobiDB-lite"/>
    </source>
</evidence>
<feature type="compositionally biased region" description="Polar residues" evidence="8">
    <location>
        <begin position="1745"/>
        <end position="1755"/>
    </location>
</feature>
<dbReference type="InterPro" id="IPR005829">
    <property type="entry name" value="Sugar_transporter_CS"/>
</dbReference>
<dbReference type="Proteomes" id="UP000019462">
    <property type="component" value="Unassembled WGS sequence"/>
</dbReference>
<feature type="compositionally biased region" description="Low complexity" evidence="8">
    <location>
        <begin position="1714"/>
        <end position="1724"/>
    </location>
</feature>
<comment type="subcellular location">
    <subcellularLocation>
        <location evidence="1">Membrane</location>
        <topology evidence="1">Multi-pass membrane protein</topology>
    </subcellularLocation>
</comment>
<dbReference type="OrthoDB" id="2549886at2759"/>
<evidence type="ECO:0000256" key="4">
    <source>
        <dbReference type="ARBA" id="ARBA00022692"/>
    </source>
</evidence>
<reference evidence="11 12" key="1">
    <citation type="journal article" date="2014" name="Genome Announc.">
        <title>Genome sequence of the basidiomycetous fungus Pseudozyma aphidis DSM70725, an efficient producer of biosurfactant mannosylerythritol lipids.</title>
        <authorList>
            <person name="Lorenz S."/>
            <person name="Guenther M."/>
            <person name="Grumaz C."/>
            <person name="Rupp S."/>
            <person name="Zibek S."/>
            <person name="Sohn K."/>
        </authorList>
    </citation>
    <scope>NUCLEOTIDE SEQUENCE [LARGE SCALE GENOMIC DNA]</scope>
    <source>
        <strain evidence="12">ATCC 32657 / CBS 517.83 / DSM 70725 / JCM 10318 / NBRC 10182 / NRRL Y-7954 / St-0401</strain>
    </source>
</reference>
<feature type="transmembrane region" description="Helical" evidence="9">
    <location>
        <begin position="190"/>
        <end position="209"/>
    </location>
</feature>
<keyword evidence="12" id="KW-1185">Reference proteome</keyword>
<dbReference type="Pfam" id="PF00083">
    <property type="entry name" value="Sugar_tr"/>
    <property type="match status" value="1"/>
</dbReference>
<dbReference type="EMBL" id="AWNI01000009">
    <property type="protein sequence ID" value="ETS63110.1"/>
    <property type="molecule type" value="Genomic_DNA"/>
</dbReference>
<dbReference type="Gene3D" id="1.20.1250.20">
    <property type="entry name" value="MFS general substrate transporter like domains"/>
    <property type="match status" value="1"/>
</dbReference>
<sequence>MYVPSKFAHLAETPKSALNWRLAFAVIGMGLLGASRGIDEGLIGGMISQKTFEKEFNIPAKSNKESNVTAMVQLFSVLGAIIGYPIAERLGRVRGAQIACMLVLLGSALWISSKGNYAMLLAARAIAGTGVGLTPVVAPVFLVETAPRQIRGLCTSVYSFNVYLGLLLGYCTNLGVKSHINAKTDAIWRVPLSLNFALHGVVLVCLLFLKESPRWLMKRGRVEEASQSLGWYRGMEPRDQAFVEEYELIVDSVRQEKEATEGLGFMGKVRELFCTKNNQFKLVLCVLIQILGQWQGPGALSTYANRILTLIGVHDTRGYVMSAGFGAVKLGAGILSSFFLIDLFGRRRTLWVSTLCQGLAMLYVAIYLGVFIDHKHAPNKAASEAAIAGIFIAGASWSAGGNLAQYLINSEIFSLDVRALSASFVMALHFLFQYSTTRALQPMLNSNLKGAGTFAVFAAMSLVVALPVYLFFLPETSGMSLEKIDELFDLPWYKIGRASRRPVRDEVPSHSMPAALESQWQQTGVSAPAVDDKDKDKDGTYADSQPAFGVRDANWMGHKTHIVIKRPKLRDRPPMRRVMKWGTSAVDKAHHSAVRRQAHVHRFAEPLWAAPMGAWGVDQEHSSYAGTPEDDPDAAHRYNRTLVRMLIGLSNVAGELVPSVPGARIEFSGLRCCQAFFSGPAPRTRCSRQSGVRMYQSRFVVPPIGSKADAVGGVCYRRLLAGACGSREDATLGGGKAARPARLCSSQLVGPQPMERANLAIWNSAAHSTSLTALGRIASDLPKRLVWFLVGHFGSPTADGESALLLFPVASRRRALSPDAQPRRGGSTLIFGPARTQPTATSPLLCIRGPPTPSTIISSSSFFSATIPSVAHIQAARCTTLVRLTLQGLLTAPRSAAAMRVQLPDEIVDHILYLACSLPPLRTDEFREPSDFDVNRLKARSSAPHLDVRTTLKLLLLSPQHYPYIASILYKGPRLSDPISLSLFARTLTNRPALGRLVKHLWVGHTYQGESIPTNALNFGLGGSQSAYSLNIDLATIDDVRKCLAQGIAPPNLLSPAFEKRIAQWAAQNVQANIRTIDPSRAPRGIHIDAPGSGDPDSRGWHWIGVDEWVLRLWDGRDLVKHFREVAKRAFFLELKRLSLTAARARTSSSSPTSASSSSTASPRSNSPPSRRPNKSDSGPSLLDTDMVTPFSAQGAETRIPGTDNDPLDWGDVQTSVQPNTARVVDNDEPIYSEELDLDEIDAERDRCFAEMGVKKPAWRSQNWSELAKVGDQKVEWWVVWLLAKSRARARIVARRVWQADSARDPKLRTWRALRPRPELHTKNHFTHPTLFARSGASHLLVGGAPPPEREEIWNGRRHGDLDGLSDSGSDTESEADSYSEGSDYDSEMEASTSRMDMSIVHEGQPARPGPSGQSHAASAPSTFALPEFVEPEQQKPEDQADLWGGEHNFANGNERAGAGNSVMGSRGGMFGFDSALRTGLLDEPLDGLDDGNEFASLQKENQQRRNEEDRLLSEMTLGSILQSLRAVMMLTPRLKDLALDGVLERSICGRRAMCNMGKLKSLSLGPPPPYWSSPLLFGHPIKTTRRERLGYHQKMHGISSPEFPADDTRSQSLWPLPGVLIPSPAFATLRTLHISGCMLFPSEARAVGGLGGQLPSLRHFRWSLWQPHVEGHPVGVVETLCAVLDIPTPEEEAAAAAATSSATAIEGAGSGFRFGTSSSSSGTYRELENRKRRRRHGDSRYRSNPFSASGSGMTDSALSSSLGSAGTAASAAHEASLYALVTRKRKLRSVYVTMHPTDQAIFARKAPAALRYDTRLTIETAKCKAVEDNLEEMQRWWEWESGMLHFKPTVSNLEAISAAAKRHAGPPPSSVSAQQLNADHSGIQMDLQRAMDTELELEPRSAHP</sequence>
<evidence type="ECO:0000256" key="2">
    <source>
        <dbReference type="ARBA" id="ARBA00010992"/>
    </source>
</evidence>
<comment type="catalytic activity">
    <reaction evidence="7">
        <text>myo-inositol(out) + H(+)(out) = myo-inositol(in) + H(+)(in)</text>
        <dbReference type="Rhea" id="RHEA:60364"/>
        <dbReference type="ChEBI" id="CHEBI:15378"/>
        <dbReference type="ChEBI" id="CHEBI:17268"/>
    </reaction>
</comment>
<gene>
    <name evidence="11" type="ORF">PaG_02887</name>
</gene>
<feature type="transmembrane region" description="Helical" evidence="9">
    <location>
        <begin position="93"/>
        <end position="111"/>
    </location>
</feature>
<dbReference type="PROSITE" id="PS00216">
    <property type="entry name" value="SUGAR_TRANSPORT_1"/>
    <property type="match status" value="1"/>
</dbReference>
<evidence type="ECO:0000256" key="6">
    <source>
        <dbReference type="ARBA" id="ARBA00023136"/>
    </source>
</evidence>
<evidence type="ECO:0000256" key="1">
    <source>
        <dbReference type="ARBA" id="ARBA00004141"/>
    </source>
</evidence>
<feature type="compositionally biased region" description="Low complexity" evidence="8">
    <location>
        <begin position="1143"/>
        <end position="1169"/>
    </location>
</feature>
<dbReference type="PANTHER" id="PTHR48022:SF8">
    <property type="entry name" value="MAJOR FACILITATOR SUPERFAMILY (MFS) PROFILE DOMAIN-CONTAINING PROTEIN-RELATED"/>
    <property type="match status" value="1"/>
</dbReference>
<evidence type="ECO:0000256" key="3">
    <source>
        <dbReference type="ARBA" id="ARBA00022448"/>
    </source>
</evidence>
<name>W3VNL2_MOEAP</name>
<evidence type="ECO:0000313" key="12">
    <source>
        <dbReference type="Proteomes" id="UP000019462"/>
    </source>
</evidence>
<feature type="transmembrane region" description="Helical" evidence="9">
    <location>
        <begin position="350"/>
        <end position="370"/>
    </location>
</feature>
<protein>
    <recommendedName>
        <fullName evidence="10">Major facilitator superfamily (MFS) profile domain-containing protein</fullName>
    </recommendedName>
</protein>
<evidence type="ECO:0000256" key="5">
    <source>
        <dbReference type="ARBA" id="ARBA00022989"/>
    </source>
</evidence>
<dbReference type="NCBIfam" id="TIGR00879">
    <property type="entry name" value="SP"/>
    <property type="match status" value="1"/>
</dbReference>
<dbReference type="PROSITE" id="PS50850">
    <property type="entry name" value="MFS"/>
    <property type="match status" value="1"/>
</dbReference>
<keyword evidence="5 9" id="KW-1133">Transmembrane helix</keyword>
<accession>W3VNL2</accession>
<dbReference type="GO" id="GO:0005351">
    <property type="term" value="F:carbohydrate:proton symporter activity"/>
    <property type="evidence" value="ECO:0007669"/>
    <property type="project" value="TreeGrafter"/>
</dbReference>
<dbReference type="GO" id="GO:0016020">
    <property type="term" value="C:membrane"/>
    <property type="evidence" value="ECO:0007669"/>
    <property type="project" value="UniProtKB-SubCell"/>
</dbReference>
<evidence type="ECO:0000256" key="7">
    <source>
        <dbReference type="ARBA" id="ARBA00049119"/>
    </source>
</evidence>
<evidence type="ECO:0000256" key="9">
    <source>
        <dbReference type="SAM" id="Phobius"/>
    </source>
</evidence>
<keyword evidence="6 9" id="KW-0472">Membrane</keyword>
<organism evidence="11 12">
    <name type="scientific">Moesziomyces aphidis</name>
    <name type="common">Pseudozyma aphidis</name>
    <dbReference type="NCBI Taxonomy" id="84754"/>
    <lineage>
        <taxon>Eukaryota</taxon>
        <taxon>Fungi</taxon>
        <taxon>Dikarya</taxon>
        <taxon>Basidiomycota</taxon>
        <taxon>Ustilaginomycotina</taxon>
        <taxon>Ustilaginomycetes</taxon>
        <taxon>Ustilaginales</taxon>
        <taxon>Ustilaginaceae</taxon>
        <taxon>Moesziomyces</taxon>
    </lineage>
</organism>
<feature type="region of interest" description="Disordered" evidence="8">
    <location>
        <begin position="504"/>
        <end position="543"/>
    </location>
</feature>
<dbReference type="HOGENOM" id="CLU_235723_0_0_1"/>
<evidence type="ECO:0000313" key="11">
    <source>
        <dbReference type="EMBL" id="ETS63110.1"/>
    </source>
</evidence>
<feature type="region of interest" description="Disordered" evidence="8">
    <location>
        <begin position="1143"/>
        <end position="1213"/>
    </location>
</feature>
<keyword evidence="4 9" id="KW-0812">Transmembrane</keyword>
<feature type="transmembrane region" description="Helical" evidence="9">
    <location>
        <begin position="150"/>
        <end position="170"/>
    </location>
</feature>
<dbReference type="InterPro" id="IPR036259">
    <property type="entry name" value="MFS_trans_sf"/>
</dbReference>